<keyword evidence="2" id="KW-1185">Reference proteome</keyword>
<proteinExistence type="predicted"/>
<accession>A0AAD3Y954</accession>
<dbReference type="Proteomes" id="UP001279734">
    <property type="component" value="Unassembled WGS sequence"/>
</dbReference>
<comment type="caution">
    <text evidence="1">The sequence shown here is derived from an EMBL/GenBank/DDBJ whole genome shotgun (WGS) entry which is preliminary data.</text>
</comment>
<evidence type="ECO:0000313" key="2">
    <source>
        <dbReference type="Proteomes" id="UP001279734"/>
    </source>
</evidence>
<gene>
    <name evidence="1" type="ORF">Nepgr_033840</name>
</gene>
<dbReference type="AlphaFoldDB" id="A0AAD3Y954"/>
<dbReference type="EMBL" id="BSYO01000052">
    <property type="protein sequence ID" value="GMH31996.1"/>
    <property type="molecule type" value="Genomic_DNA"/>
</dbReference>
<name>A0AAD3Y954_NEPGR</name>
<protein>
    <submittedName>
        <fullName evidence="1">Uncharacterized protein</fullName>
    </submittedName>
</protein>
<evidence type="ECO:0000313" key="1">
    <source>
        <dbReference type="EMBL" id="GMH31996.1"/>
    </source>
</evidence>
<sequence length="140" mass="14453">MAAVALARPGWLMVGNPSSKSPSLCSPGEPFHGPECSEGLSVHSPMADSFCCGPSASGVPPRADVLDGFNGGSTSLSSFVDPSIPLIGPSPVGPIHPVPRDLGVRMLAFRFPLWAALPIAPHLTSLWSLSCLLKAELPCP</sequence>
<reference evidence="1" key="1">
    <citation type="submission" date="2023-05" db="EMBL/GenBank/DDBJ databases">
        <title>Nepenthes gracilis genome sequencing.</title>
        <authorList>
            <person name="Fukushima K."/>
        </authorList>
    </citation>
    <scope>NUCLEOTIDE SEQUENCE</scope>
    <source>
        <strain evidence="1">SING2019-196</strain>
    </source>
</reference>
<organism evidence="1 2">
    <name type="scientific">Nepenthes gracilis</name>
    <name type="common">Slender pitcher plant</name>
    <dbReference type="NCBI Taxonomy" id="150966"/>
    <lineage>
        <taxon>Eukaryota</taxon>
        <taxon>Viridiplantae</taxon>
        <taxon>Streptophyta</taxon>
        <taxon>Embryophyta</taxon>
        <taxon>Tracheophyta</taxon>
        <taxon>Spermatophyta</taxon>
        <taxon>Magnoliopsida</taxon>
        <taxon>eudicotyledons</taxon>
        <taxon>Gunneridae</taxon>
        <taxon>Pentapetalae</taxon>
        <taxon>Caryophyllales</taxon>
        <taxon>Nepenthaceae</taxon>
        <taxon>Nepenthes</taxon>
    </lineage>
</organism>